<dbReference type="Proteomes" id="UP000015100">
    <property type="component" value="Unassembled WGS sequence"/>
</dbReference>
<evidence type="ECO:0000313" key="4">
    <source>
        <dbReference type="Proteomes" id="UP000015100"/>
    </source>
</evidence>
<reference evidence="3 4" key="1">
    <citation type="journal article" date="2013" name="PLoS Genet.">
        <title>Genomic mechanisms accounting for the adaptation to parasitism in nematode-trapping fungi.</title>
        <authorList>
            <person name="Meerupati T."/>
            <person name="Andersson K.M."/>
            <person name="Friman E."/>
            <person name="Kumar D."/>
            <person name="Tunlid A."/>
            <person name="Ahren D."/>
        </authorList>
    </citation>
    <scope>NUCLEOTIDE SEQUENCE [LARGE SCALE GENOMIC DNA]</scope>
    <source>
        <strain evidence="3 4">CBS 200.50</strain>
    </source>
</reference>
<feature type="region of interest" description="Disordered" evidence="1">
    <location>
        <begin position="105"/>
        <end position="184"/>
    </location>
</feature>
<reference evidence="4" key="2">
    <citation type="submission" date="2013-04" db="EMBL/GenBank/DDBJ databases">
        <title>Genomic mechanisms accounting for the adaptation to parasitism in nematode-trapping fungi.</title>
        <authorList>
            <person name="Ahren D.G."/>
        </authorList>
    </citation>
    <scope>NUCLEOTIDE SEQUENCE [LARGE SCALE GENOMIC DNA]</scope>
    <source>
        <strain evidence="4">CBS 200.50</strain>
    </source>
</reference>
<dbReference type="EMBL" id="AQGS01000072">
    <property type="protein sequence ID" value="EPS43549.1"/>
    <property type="molecule type" value="Genomic_DNA"/>
</dbReference>
<accession>S8AKW0</accession>
<keyword evidence="4" id="KW-1185">Reference proteome</keyword>
<comment type="caution">
    <text evidence="3">The sequence shown here is derived from an EMBL/GenBank/DDBJ whole genome shotgun (WGS) entry which is preliminary data.</text>
</comment>
<dbReference type="AlphaFoldDB" id="S8AKW0"/>
<gene>
    <name evidence="3" type="ORF">H072_2464</name>
</gene>
<evidence type="ECO:0000313" key="3">
    <source>
        <dbReference type="EMBL" id="EPS43549.1"/>
    </source>
</evidence>
<feature type="compositionally biased region" description="Polar residues" evidence="1">
    <location>
        <begin position="169"/>
        <end position="178"/>
    </location>
</feature>
<sequence length="184" mass="18553">MKVSVFISGFLLAATASATFINAQHYDGIYARQATGGPKSNLEPPKSPDKGSLKATFIAQLRRSNASPKVINFVNEKVTDQLLTSINKLPDKEFSAAMNTIAKGQIPNVKPSGTTPAAGANPGTGANPGAGTNPGTGANPRAGANPGTGANLRDGASPGTGANPGAGGQKNTPGSQQPGKPHRR</sequence>
<feature type="chain" id="PRO_5004548590" evidence="2">
    <location>
        <begin position="19"/>
        <end position="184"/>
    </location>
</feature>
<organism evidence="3 4">
    <name type="scientific">Dactylellina haptotyla (strain CBS 200.50)</name>
    <name type="common">Nematode-trapping fungus</name>
    <name type="synonym">Monacrosporium haptotylum</name>
    <dbReference type="NCBI Taxonomy" id="1284197"/>
    <lineage>
        <taxon>Eukaryota</taxon>
        <taxon>Fungi</taxon>
        <taxon>Dikarya</taxon>
        <taxon>Ascomycota</taxon>
        <taxon>Pezizomycotina</taxon>
        <taxon>Orbiliomycetes</taxon>
        <taxon>Orbiliales</taxon>
        <taxon>Orbiliaceae</taxon>
        <taxon>Dactylellina</taxon>
    </lineage>
</organism>
<dbReference type="HOGENOM" id="CLU_1468115_0_0_1"/>
<evidence type="ECO:0000256" key="1">
    <source>
        <dbReference type="SAM" id="MobiDB-lite"/>
    </source>
</evidence>
<proteinExistence type="predicted"/>
<keyword evidence="2" id="KW-0732">Signal</keyword>
<feature type="signal peptide" evidence="2">
    <location>
        <begin position="1"/>
        <end position="18"/>
    </location>
</feature>
<dbReference type="STRING" id="1284197.S8AKW0"/>
<protein>
    <submittedName>
        <fullName evidence="3">Uncharacterized protein</fullName>
    </submittedName>
</protein>
<feature type="compositionally biased region" description="Low complexity" evidence="1">
    <location>
        <begin position="113"/>
        <end position="125"/>
    </location>
</feature>
<evidence type="ECO:0000256" key="2">
    <source>
        <dbReference type="SAM" id="SignalP"/>
    </source>
</evidence>
<name>S8AKW0_DACHA</name>